<comment type="caution">
    <text evidence="8">The sequence shown here is derived from an EMBL/GenBank/DDBJ whole genome shotgun (WGS) entry which is preliminary data.</text>
</comment>
<evidence type="ECO:0000256" key="2">
    <source>
        <dbReference type="ARBA" id="ARBA00022722"/>
    </source>
</evidence>
<dbReference type="RefSeq" id="WP_164904069.1">
    <property type="nucleotide sequence ID" value="NZ_SAUN01000001.1"/>
</dbReference>
<keyword evidence="2 6" id="KW-0540">Nuclease</keyword>
<feature type="binding site" evidence="6">
    <location>
        <position position="96"/>
    </location>
    <ligand>
        <name>Mg(2+)</name>
        <dbReference type="ChEBI" id="CHEBI:18420"/>
    </ligand>
</feature>
<feature type="domain" description="PIN" evidence="7">
    <location>
        <begin position="3"/>
        <end position="118"/>
    </location>
</feature>
<dbReference type="InterPro" id="IPR029060">
    <property type="entry name" value="PIN-like_dom_sf"/>
</dbReference>
<dbReference type="SUPFAM" id="SSF88723">
    <property type="entry name" value="PIN domain-like"/>
    <property type="match status" value="1"/>
</dbReference>
<name>A0A438MKU6_9ACTN</name>
<dbReference type="HAMAP" id="MF_00265">
    <property type="entry name" value="VapC_Nob1"/>
    <property type="match status" value="1"/>
</dbReference>
<dbReference type="InterPro" id="IPR002716">
    <property type="entry name" value="PIN_dom"/>
</dbReference>
<keyword evidence="6" id="KW-0800">Toxin</keyword>
<gene>
    <name evidence="6" type="primary">vapC</name>
    <name evidence="8" type="ORF">EDD27_9177</name>
</gene>
<organism evidence="8 9">
    <name type="scientific">Nonomuraea polychroma</name>
    <dbReference type="NCBI Taxonomy" id="46176"/>
    <lineage>
        <taxon>Bacteria</taxon>
        <taxon>Bacillati</taxon>
        <taxon>Actinomycetota</taxon>
        <taxon>Actinomycetes</taxon>
        <taxon>Streptosporangiales</taxon>
        <taxon>Streptosporangiaceae</taxon>
        <taxon>Nonomuraea</taxon>
    </lineage>
</organism>
<dbReference type="InterPro" id="IPR051619">
    <property type="entry name" value="TypeII_TA_RNase_PINc/VapC"/>
</dbReference>
<reference evidence="8 9" key="1">
    <citation type="submission" date="2019-01" db="EMBL/GenBank/DDBJ databases">
        <title>Sequencing the genomes of 1000 actinobacteria strains.</title>
        <authorList>
            <person name="Klenk H.-P."/>
        </authorList>
    </citation>
    <scope>NUCLEOTIDE SEQUENCE [LARGE SCALE GENOMIC DNA]</scope>
    <source>
        <strain evidence="8 9">DSM 43925</strain>
    </source>
</reference>
<evidence type="ECO:0000259" key="7">
    <source>
        <dbReference type="Pfam" id="PF01850"/>
    </source>
</evidence>
<dbReference type="EC" id="3.1.-.-" evidence="6"/>
<evidence type="ECO:0000313" key="8">
    <source>
        <dbReference type="EMBL" id="RVX46301.1"/>
    </source>
</evidence>
<evidence type="ECO:0000313" key="9">
    <source>
        <dbReference type="Proteomes" id="UP000284824"/>
    </source>
</evidence>
<evidence type="ECO:0000256" key="3">
    <source>
        <dbReference type="ARBA" id="ARBA00022723"/>
    </source>
</evidence>
<comment type="cofactor">
    <cofactor evidence="6">
        <name>Mg(2+)</name>
        <dbReference type="ChEBI" id="CHEBI:18420"/>
    </cofactor>
</comment>
<dbReference type="GO" id="GO:0000287">
    <property type="term" value="F:magnesium ion binding"/>
    <property type="evidence" value="ECO:0007669"/>
    <property type="project" value="UniProtKB-UniRule"/>
</dbReference>
<dbReference type="PANTHER" id="PTHR35901:SF1">
    <property type="entry name" value="EXONUCLEASE VAPC9"/>
    <property type="match status" value="1"/>
</dbReference>
<keyword evidence="4 6" id="KW-0378">Hydrolase</keyword>
<evidence type="ECO:0000256" key="4">
    <source>
        <dbReference type="ARBA" id="ARBA00022801"/>
    </source>
</evidence>
<dbReference type="InterPro" id="IPR044153">
    <property type="entry name" value="PIN_Pae0151-like"/>
</dbReference>
<keyword evidence="1 6" id="KW-1277">Toxin-antitoxin system</keyword>
<keyword evidence="9" id="KW-1185">Reference proteome</keyword>
<dbReference type="Gene3D" id="3.40.50.1010">
    <property type="entry name" value="5'-nuclease"/>
    <property type="match status" value="1"/>
</dbReference>
<feature type="binding site" evidence="6">
    <location>
        <position position="5"/>
    </location>
    <ligand>
        <name>Mg(2+)</name>
        <dbReference type="ChEBI" id="CHEBI:18420"/>
    </ligand>
</feature>
<dbReference type="GO" id="GO:0004540">
    <property type="term" value="F:RNA nuclease activity"/>
    <property type="evidence" value="ECO:0007669"/>
    <property type="project" value="InterPro"/>
</dbReference>
<evidence type="ECO:0000256" key="1">
    <source>
        <dbReference type="ARBA" id="ARBA00022649"/>
    </source>
</evidence>
<dbReference type="Pfam" id="PF01850">
    <property type="entry name" value="PIN"/>
    <property type="match status" value="1"/>
</dbReference>
<accession>A0A438MKU6</accession>
<evidence type="ECO:0000256" key="5">
    <source>
        <dbReference type="ARBA" id="ARBA00022842"/>
    </source>
</evidence>
<dbReference type="GO" id="GO:0090729">
    <property type="term" value="F:toxin activity"/>
    <property type="evidence" value="ECO:0007669"/>
    <property type="project" value="UniProtKB-KW"/>
</dbReference>
<dbReference type="CDD" id="cd09873">
    <property type="entry name" value="PIN_Pae0151-like"/>
    <property type="match status" value="1"/>
</dbReference>
<proteinExistence type="inferred from homology"/>
<dbReference type="EMBL" id="SAUN01000001">
    <property type="protein sequence ID" value="RVX46301.1"/>
    <property type="molecule type" value="Genomic_DNA"/>
</dbReference>
<dbReference type="PANTHER" id="PTHR35901">
    <property type="entry name" value="RIBONUCLEASE VAPC3"/>
    <property type="match status" value="1"/>
</dbReference>
<keyword evidence="5 6" id="KW-0460">Magnesium</keyword>
<comment type="function">
    <text evidence="6">Toxic component of a toxin-antitoxin (TA) system. An RNase.</text>
</comment>
<comment type="similarity">
    <text evidence="6">Belongs to the PINc/VapC protein family.</text>
</comment>
<dbReference type="InterPro" id="IPR022907">
    <property type="entry name" value="VapC_family"/>
</dbReference>
<evidence type="ECO:0000256" key="6">
    <source>
        <dbReference type="HAMAP-Rule" id="MF_00265"/>
    </source>
</evidence>
<keyword evidence="3 6" id="KW-0479">Metal-binding</keyword>
<dbReference type="AlphaFoldDB" id="A0A438MKU6"/>
<sequence>MLVIDASVVINALTDDGEAGRAARKAIMTDPTWIAPGHMPSEVAHVITRLVRQELISQARGRSAFEALAQTEIELADIRPLLPRIWQLRGNIKAHDAAYVALAEMEGCTLVTSDAKLAGLPVGIGCDIRLV</sequence>
<dbReference type="Proteomes" id="UP000284824">
    <property type="component" value="Unassembled WGS sequence"/>
</dbReference>
<protein>
    <recommendedName>
        <fullName evidence="6">Ribonuclease VapC</fullName>
        <shortName evidence="6">RNase VapC</shortName>
        <ecNumber evidence="6">3.1.-.-</ecNumber>
    </recommendedName>
    <alternativeName>
        <fullName evidence="6">Toxin VapC</fullName>
    </alternativeName>
</protein>
<dbReference type="GO" id="GO:0016787">
    <property type="term" value="F:hydrolase activity"/>
    <property type="evidence" value="ECO:0007669"/>
    <property type="project" value="UniProtKB-KW"/>
</dbReference>